<keyword evidence="3" id="KW-0325">Glycoprotein</keyword>
<evidence type="ECO:0000256" key="4">
    <source>
        <dbReference type="SAM" id="Phobius"/>
    </source>
</evidence>
<feature type="chain" id="PRO_5036412159" evidence="5">
    <location>
        <begin position="17"/>
        <end position="637"/>
    </location>
</feature>
<protein>
    <submittedName>
        <fullName evidence="6">Uncharacterized protein</fullName>
    </submittedName>
</protein>
<keyword evidence="8" id="KW-1185">Reference proteome</keyword>
<gene>
    <name evidence="6" type="ORF">BJG266_LOCUS41167</name>
    <name evidence="7" type="ORF">QVE165_LOCUS58034</name>
</gene>
<feature type="signal peptide" evidence="5">
    <location>
        <begin position="1"/>
        <end position="16"/>
    </location>
</feature>
<sequence length="637" mass="68983">MIFIYFSRLIIHVVFIQIELVCINNDTRSTEGSIAIQQSSTDGEENLQLGLNTQEPTVDGNDTIDQVTTSISSWDLKCYHWTISGSTVGAMGFFIFTCIVMTTGILIVCFTSPKSHGQKCKFSISQTATNPIEYNYGPRSVAVGDFNNDTWIDMVVANSIVNNIGIYFGYENGTFVKQIEYSTGLGSNPYMVAVGNLNNDSRLDIAVANFGTNTIRIFLGYGNGSFVNQLDLSTNTSRPISISLVDFNNDTVLDIVTVNFGTNSISIFYGYENGMFSNPTMYSTGYDSLSYALAVGDFNNDNYIDIAIANYGTNNIGLFLNAKNGTVEKQITISTGYGSHPISIAVGNFNDDTLVDIAVANHGTNTIGIYLSNGNGTFTNQMQYSINSGSPYSIGVGDFNQDNHLDIFIITIGANNTGLLLGYGNGSFSDARMNSTGSTSSISFAICDFNKDKRLDVIVVNNETNSMDILEGYFEGFSLSKYYSTGYSPMTVALGDFNNDGKLDLVAANYYNNSISVLLGNGNGSFAKQKTYSTGASPYGVAVNNFNNDSYLDLAVANYDDGSVSIFLGYGNGSFAKQKKYTTGYYPQSLAAGDLNNDGLLDLVVANYGSLYVSVLLGYSNGSFANQMKYITSTYSY</sequence>
<evidence type="ECO:0000313" key="8">
    <source>
        <dbReference type="Proteomes" id="UP000663832"/>
    </source>
</evidence>
<name>A0A815QKP1_9BILA</name>
<feature type="non-terminal residue" evidence="6">
    <location>
        <position position="1"/>
    </location>
</feature>
<dbReference type="Gene3D" id="2.30.30.100">
    <property type="match status" value="3"/>
</dbReference>
<keyword evidence="4" id="KW-0472">Membrane</keyword>
<dbReference type="SMART" id="SM00191">
    <property type="entry name" value="Int_alpha"/>
    <property type="match status" value="4"/>
</dbReference>
<evidence type="ECO:0000313" key="6">
    <source>
        <dbReference type="EMBL" id="CAF1464555.1"/>
    </source>
</evidence>
<dbReference type="OrthoDB" id="10022113at2759"/>
<keyword evidence="2" id="KW-0677">Repeat</keyword>
<evidence type="ECO:0000313" key="7">
    <source>
        <dbReference type="EMBL" id="CAF1634107.1"/>
    </source>
</evidence>
<comment type="caution">
    <text evidence="6">The sequence shown here is derived from an EMBL/GenBank/DDBJ whole genome shotgun (WGS) entry which is preliminary data.</text>
</comment>
<keyword evidence="4" id="KW-0812">Transmembrane</keyword>
<keyword evidence="1 5" id="KW-0732">Signal</keyword>
<reference evidence="6" key="1">
    <citation type="submission" date="2021-02" db="EMBL/GenBank/DDBJ databases">
        <authorList>
            <person name="Nowell W R."/>
        </authorList>
    </citation>
    <scope>NUCLEOTIDE SEQUENCE</scope>
</reference>
<dbReference type="InterPro" id="IPR013517">
    <property type="entry name" value="FG-GAP"/>
</dbReference>
<dbReference type="PANTHER" id="PTHR46580">
    <property type="entry name" value="SENSOR KINASE-RELATED"/>
    <property type="match status" value="1"/>
</dbReference>
<dbReference type="Proteomes" id="UP000663832">
    <property type="component" value="Unassembled WGS sequence"/>
</dbReference>
<dbReference type="EMBL" id="CAJNOM010002543">
    <property type="protein sequence ID" value="CAF1634107.1"/>
    <property type="molecule type" value="Genomic_DNA"/>
</dbReference>
<evidence type="ECO:0000256" key="1">
    <source>
        <dbReference type="ARBA" id="ARBA00022729"/>
    </source>
</evidence>
<feature type="transmembrane region" description="Helical" evidence="4">
    <location>
        <begin position="90"/>
        <end position="111"/>
    </location>
</feature>
<dbReference type="SUPFAM" id="SSF69318">
    <property type="entry name" value="Integrin alpha N-terminal domain"/>
    <property type="match status" value="3"/>
</dbReference>
<dbReference type="InterPro" id="IPR013519">
    <property type="entry name" value="Int_alpha_beta-p"/>
</dbReference>
<dbReference type="InterPro" id="IPR028994">
    <property type="entry name" value="Integrin_alpha_N"/>
</dbReference>
<dbReference type="EMBL" id="CAJNOI010002224">
    <property type="protein sequence ID" value="CAF1464555.1"/>
    <property type="molecule type" value="Genomic_DNA"/>
</dbReference>
<dbReference type="Pfam" id="PF13517">
    <property type="entry name" value="FG-GAP_3"/>
    <property type="match status" value="4"/>
</dbReference>
<dbReference type="Pfam" id="PF01839">
    <property type="entry name" value="FG-GAP"/>
    <property type="match status" value="1"/>
</dbReference>
<evidence type="ECO:0000256" key="5">
    <source>
        <dbReference type="SAM" id="SignalP"/>
    </source>
</evidence>
<dbReference type="PANTHER" id="PTHR46580:SF2">
    <property type="entry name" value="MAM DOMAIN-CONTAINING PROTEIN"/>
    <property type="match status" value="1"/>
</dbReference>
<evidence type="ECO:0000256" key="3">
    <source>
        <dbReference type="ARBA" id="ARBA00023180"/>
    </source>
</evidence>
<accession>A0A815QKP1</accession>
<evidence type="ECO:0000313" key="9">
    <source>
        <dbReference type="Proteomes" id="UP000663877"/>
    </source>
</evidence>
<keyword evidence="4" id="KW-1133">Transmembrane helix</keyword>
<proteinExistence type="predicted"/>
<evidence type="ECO:0000256" key="2">
    <source>
        <dbReference type="ARBA" id="ARBA00022737"/>
    </source>
</evidence>
<dbReference type="Proteomes" id="UP000663877">
    <property type="component" value="Unassembled WGS sequence"/>
</dbReference>
<organism evidence="6 9">
    <name type="scientific">Adineta steineri</name>
    <dbReference type="NCBI Taxonomy" id="433720"/>
    <lineage>
        <taxon>Eukaryota</taxon>
        <taxon>Metazoa</taxon>
        <taxon>Spiralia</taxon>
        <taxon>Gnathifera</taxon>
        <taxon>Rotifera</taxon>
        <taxon>Eurotatoria</taxon>
        <taxon>Bdelloidea</taxon>
        <taxon>Adinetida</taxon>
        <taxon>Adinetidae</taxon>
        <taxon>Adineta</taxon>
    </lineage>
</organism>
<dbReference type="AlphaFoldDB" id="A0A815QKP1"/>
<dbReference type="Gene3D" id="2.130.10.130">
    <property type="entry name" value="Integrin alpha, N-terminal"/>
    <property type="match status" value="2"/>
</dbReference>